<keyword evidence="5 7" id="KW-1133">Transmembrane helix</keyword>
<evidence type="ECO:0000256" key="3">
    <source>
        <dbReference type="ARBA" id="ARBA00022475"/>
    </source>
</evidence>
<dbReference type="InterPro" id="IPR032808">
    <property type="entry name" value="DoxX"/>
</dbReference>
<dbReference type="InterPro" id="IPR051907">
    <property type="entry name" value="DoxX-like_oxidoreductase"/>
</dbReference>
<evidence type="ECO:0000256" key="2">
    <source>
        <dbReference type="ARBA" id="ARBA00006679"/>
    </source>
</evidence>
<comment type="caution">
    <text evidence="8">The sequence shown here is derived from an EMBL/GenBank/DDBJ whole genome shotgun (WGS) entry which is preliminary data.</text>
</comment>
<gene>
    <name evidence="8" type="ORF">BACUNI_00675</name>
</gene>
<dbReference type="Proteomes" id="UP000004110">
    <property type="component" value="Unassembled WGS sequence"/>
</dbReference>
<reference evidence="8" key="1">
    <citation type="submission" date="2007-06" db="EMBL/GenBank/DDBJ databases">
        <authorList>
            <person name="Fulton L."/>
            <person name="Clifton S."/>
            <person name="Fulton B."/>
            <person name="Xu J."/>
            <person name="Minx P."/>
            <person name="Pepin K.H."/>
            <person name="Johnson M."/>
            <person name="Thiruvilangam P."/>
            <person name="Bhonagiri V."/>
            <person name="Nash W.E."/>
            <person name="Mardis E.R."/>
            <person name="Wilson R.K."/>
        </authorList>
    </citation>
    <scope>NUCLEOTIDE SEQUENCE [LARGE SCALE GENOMIC DNA]</scope>
    <source>
        <strain evidence="8">ATCC 8492</strain>
    </source>
</reference>
<feature type="transmembrane region" description="Helical" evidence="7">
    <location>
        <begin position="113"/>
        <end position="133"/>
    </location>
</feature>
<dbReference type="AlphaFoldDB" id="A0ABC9NFW4"/>
<name>A0ABC9NFW4_BACUC</name>
<comment type="similarity">
    <text evidence="2">Belongs to the DoxX family.</text>
</comment>
<dbReference type="EMBL" id="AAYH02000036">
    <property type="protein sequence ID" value="EDO55642.1"/>
    <property type="molecule type" value="Genomic_DNA"/>
</dbReference>
<keyword evidence="4 7" id="KW-0812">Transmembrane</keyword>
<keyword evidence="6 7" id="KW-0472">Membrane</keyword>
<organism evidence="8 9">
    <name type="scientific">Bacteroides uniformis (strain ATCC 8492 / DSM 6597 / CCUG 4942 / CIP 103695 / JCM 5828 / KCTC 5204 / NCTC 13054 / VPI 0061)</name>
    <dbReference type="NCBI Taxonomy" id="411479"/>
    <lineage>
        <taxon>Bacteria</taxon>
        <taxon>Pseudomonadati</taxon>
        <taxon>Bacteroidota</taxon>
        <taxon>Bacteroidia</taxon>
        <taxon>Bacteroidales</taxon>
        <taxon>Bacteroidaceae</taxon>
        <taxon>Bacteroides</taxon>
    </lineage>
</organism>
<evidence type="ECO:0000256" key="4">
    <source>
        <dbReference type="ARBA" id="ARBA00022692"/>
    </source>
</evidence>
<sequence>MNMLKQLLFPAKPDGTATSAMLLIARIVFGILLMNHGIQKWTNFQELSAVFPDPLGVGSPLSLGLAIFGELACSMAFIIGFLYRLAMIPMVFTMAVAFFVIHGNDPFATKELAFVYLVVFILMYIIGPGKFAVDRWIRKALFQKARK</sequence>
<dbReference type="PANTHER" id="PTHR33452">
    <property type="entry name" value="OXIDOREDUCTASE CATD-RELATED"/>
    <property type="match status" value="1"/>
</dbReference>
<keyword evidence="9" id="KW-1185">Reference proteome</keyword>
<protein>
    <submittedName>
        <fullName evidence="8">DoxX family protein</fullName>
    </submittedName>
</protein>
<comment type="subcellular location">
    <subcellularLocation>
        <location evidence="1">Cell membrane</location>
        <topology evidence="1">Multi-pass membrane protein</topology>
    </subcellularLocation>
</comment>
<dbReference type="GO" id="GO:0005886">
    <property type="term" value="C:plasma membrane"/>
    <property type="evidence" value="ECO:0007669"/>
    <property type="project" value="UniProtKB-SubCell"/>
</dbReference>
<evidence type="ECO:0000256" key="6">
    <source>
        <dbReference type="ARBA" id="ARBA00023136"/>
    </source>
</evidence>
<dbReference type="PANTHER" id="PTHR33452:SF1">
    <property type="entry name" value="INNER MEMBRANE PROTEIN YPHA-RELATED"/>
    <property type="match status" value="1"/>
</dbReference>
<reference evidence="8" key="2">
    <citation type="submission" date="2013-11" db="EMBL/GenBank/DDBJ databases">
        <title>Draft genome sequence of Bacteroides uniformis (ATCC 8492).</title>
        <authorList>
            <person name="Sudarsanam P."/>
            <person name="Ley R."/>
            <person name="Guruge J."/>
            <person name="Turnbaugh P.J."/>
            <person name="Mahowald M."/>
            <person name="Liep D."/>
            <person name="Gordon J."/>
        </authorList>
    </citation>
    <scope>NUCLEOTIDE SEQUENCE</scope>
    <source>
        <strain evidence="8">ATCC 8492</strain>
    </source>
</reference>
<evidence type="ECO:0000313" key="9">
    <source>
        <dbReference type="Proteomes" id="UP000004110"/>
    </source>
</evidence>
<evidence type="ECO:0000256" key="5">
    <source>
        <dbReference type="ARBA" id="ARBA00022989"/>
    </source>
</evidence>
<accession>A0ABC9NFW4</accession>
<evidence type="ECO:0000256" key="7">
    <source>
        <dbReference type="SAM" id="Phobius"/>
    </source>
</evidence>
<proteinExistence type="inferred from homology"/>
<evidence type="ECO:0000313" key="8">
    <source>
        <dbReference type="EMBL" id="EDO55642.1"/>
    </source>
</evidence>
<keyword evidence="3" id="KW-1003">Cell membrane</keyword>
<feature type="transmembrane region" description="Helical" evidence="7">
    <location>
        <begin position="20"/>
        <end position="38"/>
    </location>
</feature>
<feature type="transmembrane region" description="Helical" evidence="7">
    <location>
        <begin position="85"/>
        <end position="101"/>
    </location>
</feature>
<dbReference type="Pfam" id="PF07681">
    <property type="entry name" value="DoxX"/>
    <property type="match status" value="1"/>
</dbReference>
<evidence type="ECO:0000256" key="1">
    <source>
        <dbReference type="ARBA" id="ARBA00004651"/>
    </source>
</evidence>